<evidence type="ECO:0000313" key="8">
    <source>
        <dbReference type="EMBL" id="SCE75486.1"/>
    </source>
</evidence>
<evidence type="ECO:0000259" key="5">
    <source>
        <dbReference type="PROSITE" id="PS50853"/>
    </source>
</evidence>
<evidence type="ECO:0000256" key="3">
    <source>
        <dbReference type="ARBA" id="ARBA00023326"/>
    </source>
</evidence>
<keyword evidence="2" id="KW-0326">Glycosidase</keyword>
<keyword evidence="9" id="KW-1185">Reference proteome</keyword>
<keyword evidence="4" id="KW-0732">Signal</keyword>
<dbReference type="InterPro" id="IPR052750">
    <property type="entry name" value="GH18_Chitinase"/>
</dbReference>
<dbReference type="PROSITE" id="PS50853">
    <property type="entry name" value="FN3"/>
    <property type="match status" value="1"/>
</dbReference>
<keyword evidence="3" id="KW-0624">Polysaccharide degradation</keyword>
<dbReference type="Gene3D" id="2.60.40.290">
    <property type="match status" value="1"/>
</dbReference>
<evidence type="ECO:0000256" key="4">
    <source>
        <dbReference type="SAM" id="SignalP"/>
    </source>
</evidence>
<dbReference type="InterPro" id="IPR012291">
    <property type="entry name" value="CBM2_carb-bd_dom_sf"/>
</dbReference>
<dbReference type="Pfam" id="PF00041">
    <property type="entry name" value="fn3"/>
    <property type="match status" value="1"/>
</dbReference>
<dbReference type="CDD" id="cd00063">
    <property type="entry name" value="FN3"/>
    <property type="match status" value="1"/>
</dbReference>
<keyword evidence="1" id="KW-0119">Carbohydrate metabolism</keyword>
<reference evidence="9" key="1">
    <citation type="submission" date="2016-06" db="EMBL/GenBank/DDBJ databases">
        <authorList>
            <person name="Varghese N."/>
            <person name="Submissions Spin"/>
        </authorList>
    </citation>
    <scope>NUCLEOTIDE SEQUENCE [LARGE SCALE GENOMIC DNA]</scope>
    <source>
        <strain evidence="9">DSM 43168</strain>
    </source>
</reference>
<dbReference type="InterPro" id="IPR001919">
    <property type="entry name" value="CBD2"/>
</dbReference>
<feature type="domain" description="Fibronectin type-III" evidence="5">
    <location>
        <begin position="151"/>
        <end position="232"/>
    </location>
</feature>
<dbReference type="STRING" id="47853.TK50_20405"/>
<dbReference type="SMART" id="SM00060">
    <property type="entry name" value="FN3"/>
    <property type="match status" value="1"/>
</dbReference>
<protein>
    <submittedName>
        <fullName evidence="8">Glycosyl hydrolases family 18</fullName>
    </submittedName>
</protein>
<dbReference type="InterPro" id="IPR003961">
    <property type="entry name" value="FN3_dom"/>
</dbReference>
<dbReference type="InterPro" id="IPR008965">
    <property type="entry name" value="CBM2/CBM3_carb-bd_dom_sf"/>
</dbReference>
<dbReference type="GO" id="GO:0030247">
    <property type="term" value="F:polysaccharide binding"/>
    <property type="evidence" value="ECO:0007669"/>
    <property type="project" value="UniProtKB-UniRule"/>
</dbReference>
<dbReference type="GO" id="GO:0000272">
    <property type="term" value="P:polysaccharide catabolic process"/>
    <property type="evidence" value="ECO:0007669"/>
    <property type="project" value="UniProtKB-KW"/>
</dbReference>
<dbReference type="InterPro" id="IPR017853">
    <property type="entry name" value="GH"/>
</dbReference>
<evidence type="ECO:0000313" key="9">
    <source>
        <dbReference type="Proteomes" id="UP000183585"/>
    </source>
</evidence>
<dbReference type="SUPFAM" id="SSF49265">
    <property type="entry name" value="Fibronectin type III"/>
    <property type="match status" value="1"/>
</dbReference>
<dbReference type="PANTHER" id="PTHR42976">
    <property type="entry name" value="BIFUNCTIONAL CHITINASE/LYSOZYME-RELATED"/>
    <property type="match status" value="1"/>
</dbReference>
<dbReference type="RefSeq" id="WP_256095292.1">
    <property type="nucleotide sequence ID" value="NZ_FMCT01000001.1"/>
</dbReference>
<dbReference type="InterPro" id="IPR013783">
    <property type="entry name" value="Ig-like_fold"/>
</dbReference>
<feature type="domain" description="CBM2" evidence="6">
    <location>
        <begin position="36"/>
        <end position="143"/>
    </location>
</feature>
<feature type="chain" id="PRO_5008705196" evidence="4">
    <location>
        <begin position="43"/>
        <end position="527"/>
    </location>
</feature>
<dbReference type="AlphaFoldDB" id="A0A1C4UUV3"/>
<gene>
    <name evidence="8" type="ORF">GA0070563_101772</name>
</gene>
<dbReference type="InterPro" id="IPR001223">
    <property type="entry name" value="Glyco_hydro18_cat"/>
</dbReference>
<dbReference type="GO" id="GO:0004553">
    <property type="term" value="F:hydrolase activity, hydrolyzing O-glycosyl compounds"/>
    <property type="evidence" value="ECO:0007669"/>
    <property type="project" value="InterPro"/>
</dbReference>
<evidence type="ECO:0000256" key="1">
    <source>
        <dbReference type="ARBA" id="ARBA00023277"/>
    </source>
</evidence>
<proteinExistence type="predicted"/>
<evidence type="ECO:0000256" key="2">
    <source>
        <dbReference type="ARBA" id="ARBA00023295"/>
    </source>
</evidence>
<dbReference type="PROSITE" id="PS51173">
    <property type="entry name" value="CBM2"/>
    <property type="match status" value="1"/>
</dbReference>
<evidence type="ECO:0000259" key="6">
    <source>
        <dbReference type="PROSITE" id="PS51173"/>
    </source>
</evidence>
<accession>A0A1C4UUV3</accession>
<evidence type="ECO:0000259" key="7">
    <source>
        <dbReference type="PROSITE" id="PS51910"/>
    </source>
</evidence>
<name>A0A1C4UUV3_9ACTN</name>
<dbReference type="PROSITE" id="PS51910">
    <property type="entry name" value="GH18_2"/>
    <property type="match status" value="1"/>
</dbReference>
<dbReference type="EMBL" id="FMCT01000001">
    <property type="protein sequence ID" value="SCE75486.1"/>
    <property type="molecule type" value="Genomic_DNA"/>
</dbReference>
<keyword evidence="8" id="KW-0378">Hydrolase</keyword>
<dbReference type="Gene3D" id="2.60.40.10">
    <property type="entry name" value="Immunoglobulins"/>
    <property type="match status" value="1"/>
</dbReference>
<dbReference type="Gene3D" id="3.20.20.80">
    <property type="entry name" value="Glycosidases"/>
    <property type="match status" value="1"/>
</dbReference>
<dbReference type="InterPro" id="IPR036116">
    <property type="entry name" value="FN3_sf"/>
</dbReference>
<dbReference type="Proteomes" id="UP000183585">
    <property type="component" value="Unassembled WGS sequence"/>
</dbReference>
<organism evidence="8 9">
    <name type="scientific">Micromonospora carbonacea</name>
    <dbReference type="NCBI Taxonomy" id="47853"/>
    <lineage>
        <taxon>Bacteria</taxon>
        <taxon>Bacillati</taxon>
        <taxon>Actinomycetota</taxon>
        <taxon>Actinomycetes</taxon>
        <taxon>Micromonosporales</taxon>
        <taxon>Micromonosporaceae</taxon>
        <taxon>Micromonospora</taxon>
    </lineage>
</organism>
<dbReference type="SUPFAM" id="SSF49384">
    <property type="entry name" value="Carbohydrate-binding domain"/>
    <property type="match status" value="1"/>
</dbReference>
<dbReference type="PANTHER" id="PTHR42976:SF1">
    <property type="entry name" value="GH18 DOMAIN-CONTAINING PROTEIN-RELATED"/>
    <property type="match status" value="1"/>
</dbReference>
<dbReference type="Pfam" id="PF00553">
    <property type="entry name" value="CBM_2"/>
    <property type="match status" value="1"/>
</dbReference>
<dbReference type="SUPFAM" id="SSF51445">
    <property type="entry name" value="(Trans)glycosidases"/>
    <property type="match status" value="1"/>
</dbReference>
<sequence length="527" mass="53443">MKLRAPTLRTPRLRTHRVATFAAALAAAVVAATLVAPPAASAATAAFVRTASWSSGYEARFTVTNNTSAAIGSWNVQFDLPAGTTLGSFWDASMTTSGQHVTAVNASWNGALAPGASTSFGFVAAGTGDPTNCTVNGGSCTGGGNPSGPATPGGLRVTGTTASSVSLAWNTVSGATGYRVYEGSALRATVTGASATVSGLATCSAHSYTVAAYNSSGESAKSAAVSATTSGCTGGNGPMAAAPYLYPGWGDPPAPATVMGATGVKWFTIAFVLSGGGCTPAWDGSGPLTGGAHAATIAAIRAAGGDVIPSFGGWSGNKLGPNCSSASALAGAYQQVINAYGLKAIDIDIENSDEFENEAVQDRILGALKIVKQNNPGIKTIVTFGTSTTGPSYYGTRLINQAAALGANIDTFTIMPFDFGGGANMYQNTVNAAEGLKTALRNAFGWSDATAYAHMGISGMNGLSDQQELTSPATWTQIRDWAKARGLSRFTFWSVNRDRPCPGGGVVANCSGIAQNTWEFTNITARY</sequence>
<feature type="domain" description="GH18" evidence="7">
    <location>
        <begin position="240"/>
        <end position="527"/>
    </location>
</feature>
<dbReference type="SMART" id="SM00637">
    <property type="entry name" value="CBD_II"/>
    <property type="match status" value="1"/>
</dbReference>
<dbReference type="CDD" id="cd06543">
    <property type="entry name" value="GH18_PF-ChiA-like"/>
    <property type="match status" value="1"/>
</dbReference>
<feature type="signal peptide" evidence="4">
    <location>
        <begin position="1"/>
        <end position="42"/>
    </location>
</feature>